<dbReference type="InterPro" id="IPR045864">
    <property type="entry name" value="aa-tRNA-synth_II/BPL/LPL"/>
</dbReference>
<evidence type="ECO:0000313" key="2">
    <source>
        <dbReference type="EMBL" id="QHA87052.1"/>
    </source>
</evidence>
<keyword evidence="3" id="KW-1185">Reference proteome</keyword>
<name>A0ABX6GLC4_9GAMM</name>
<dbReference type="Gene3D" id="3.30.70.1290">
    <property type="entry name" value="Transposase IS200-like"/>
    <property type="match status" value="1"/>
</dbReference>
<dbReference type="PANTHER" id="PTHR43707">
    <property type="entry name" value="HISTIDYL-TRNA SYNTHETASE"/>
    <property type="match status" value="1"/>
</dbReference>
<keyword evidence="2" id="KW-0436">Ligase</keyword>
<dbReference type="InterPro" id="IPR004516">
    <property type="entry name" value="HisRS/HisZ"/>
</dbReference>
<protein>
    <submittedName>
        <fullName evidence="2">Histidine--tRNA ligase</fullName>
    </submittedName>
</protein>
<sequence>MSRRERIYIADLPQLIQLKGHNHGIMFFDEADCQFFLNCLDNALKLYSCELHAYALLPHRLLLLLTPETKEDLSRFIQHIGRSYVPYYNNKYHRSGALWEGRYDSCLIEPGAYLLLAQQYVDTYERMRAEERAISQDCCSYRHNIGEVDLARITPHAEYVQLGATPQQRTLQYRRFIQAALSPAIQERIQLCLSQNCVLGTAKYCQKLETLIHRHVRPRHCGRPRKHYHNQVADWVWLESQAMRLLRRYGYQEIRLPLLEVLAPEQIDSVFTLTNEQMVSSDFPCHQQALLRGDGTIGSLRAIARYQDLQTTGRLWYLGTMFRRTDKVIKDIEQYQQVGVEAFGYQHVDIELEQIMLQYDLFQALQLTAHVELKLNTIASAQEFAQYRAALRLYYQPFLILFDEAWLAWLQQTPEKLLQIADPLLEKLQAHAPRRSDFISAASRQRFEQLTDALNQTGIPFVIDADLYPANDYCHTIFEWHSDKLDHDTLLCRGGRYDARASSQLSKPVFACGFAFMLDPIMRLLQLTHENRLKQRLIDVIIIPRTPVAKHQALSVGQMLREAFPQLSIANDLSHRHINVCKRNASRQGCRFILVVPPQSHEQIEIFDKEIDRHWEGNINAAIGILSHSLNT</sequence>
<reference evidence="2 3" key="1">
    <citation type="submission" date="2019-07" db="EMBL/GenBank/DDBJ databases">
        <title>Serratia dokdonensis sp. nov., an elicitor of systemic resistance in Nicotiana Tabacum.</title>
        <authorList>
            <person name="Son J.-S."/>
            <person name="Hwang Y.-J."/>
            <person name="Lee S.-Y."/>
            <person name="Ghim S.-Y."/>
        </authorList>
    </citation>
    <scope>NUCLEOTIDE SEQUENCE [LARGE SCALE GENOMIC DNA]</scope>
    <source>
        <strain evidence="2 3">KUDC3025</strain>
    </source>
</reference>
<dbReference type="GO" id="GO:0016874">
    <property type="term" value="F:ligase activity"/>
    <property type="evidence" value="ECO:0007669"/>
    <property type="project" value="UniProtKB-KW"/>
</dbReference>
<evidence type="ECO:0000313" key="3">
    <source>
        <dbReference type="Proteomes" id="UP000430368"/>
    </source>
</evidence>
<dbReference type="InterPro" id="IPR036515">
    <property type="entry name" value="Transposase_17_sf"/>
</dbReference>
<dbReference type="RefSeq" id="WP_160029059.1">
    <property type="nucleotide sequence ID" value="NZ_CP041764.1"/>
</dbReference>
<dbReference type="EMBL" id="CP041764">
    <property type="protein sequence ID" value="QHA87052.1"/>
    <property type="molecule type" value="Genomic_DNA"/>
</dbReference>
<dbReference type="InterPro" id="IPR002686">
    <property type="entry name" value="Transposase_17"/>
</dbReference>
<proteinExistence type="predicted"/>
<dbReference type="Pfam" id="PF13393">
    <property type="entry name" value="tRNA-synt_His"/>
    <property type="match status" value="1"/>
</dbReference>
<accession>A0ABX6GLC4</accession>
<dbReference type="SUPFAM" id="SSF55681">
    <property type="entry name" value="Class II aaRS and biotin synthetases"/>
    <property type="match status" value="1"/>
</dbReference>
<feature type="domain" description="Transposase IS200-like" evidence="1">
    <location>
        <begin position="9"/>
        <end position="124"/>
    </location>
</feature>
<dbReference type="PANTHER" id="PTHR43707:SF1">
    <property type="entry name" value="HISTIDINE--TRNA LIGASE, MITOCHONDRIAL-RELATED"/>
    <property type="match status" value="1"/>
</dbReference>
<organism evidence="2 3">
    <name type="scientific">Serratia rhizosphaerae</name>
    <dbReference type="NCBI Taxonomy" id="2597702"/>
    <lineage>
        <taxon>Bacteria</taxon>
        <taxon>Pseudomonadati</taxon>
        <taxon>Pseudomonadota</taxon>
        <taxon>Gammaproteobacteria</taxon>
        <taxon>Enterobacterales</taxon>
        <taxon>Yersiniaceae</taxon>
        <taxon>Serratia</taxon>
    </lineage>
</organism>
<dbReference type="InterPro" id="IPR041715">
    <property type="entry name" value="HisRS-like_core"/>
</dbReference>
<dbReference type="SMART" id="SM01321">
    <property type="entry name" value="Y1_Tnp"/>
    <property type="match status" value="1"/>
</dbReference>
<dbReference type="Proteomes" id="UP000430368">
    <property type="component" value="Chromosome"/>
</dbReference>
<gene>
    <name evidence="2" type="ORF">FO014_08875</name>
</gene>
<dbReference type="SUPFAM" id="SSF143422">
    <property type="entry name" value="Transposase IS200-like"/>
    <property type="match status" value="1"/>
</dbReference>
<evidence type="ECO:0000259" key="1">
    <source>
        <dbReference type="SMART" id="SM01321"/>
    </source>
</evidence>
<dbReference type="Gene3D" id="3.30.930.10">
    <property type="entry name" value="Bira Bifunctional Protein, Domain 2"/>
    <property type="match status" value="1"/>
</dbReference>